<name>A0ABN3ICG7_9ACTN</name>
<organism evidence="2 3">
    <name type="scientific">Actinomadura vinacea</name>
    <dbReference type="NCBI Taxonomy" id="115336"/>
    <lineage>
        <taxon>Bacteria</taxon>
        <taxon>Bacillati</taxon>
        <taxon>Actinomycetota</taxon>
        <taxon>Actinomycetes</taxon>
        <taxon>Streptosporangiales</taxon>
        <taxon>Thermomonosporaceae</taxon>
        <taxon>Actinomadura</taxon>
    </lineage>
</organism>
<evidence type="ECO:0000313" key="3">
    <source>
        <dbReference type="Proteomes" id="UP001501231"/>
    </source>
</evidence>
<dbReference type="EMBL" id="BAAARW010000002">
    <property type="protein sequence ID" value="GAA2400917.1"/>
    <property type="molecule type" value="Genomic_DNA"/>
</dbReference>
<proteinExistence type="predicted"/>
<accession>A0ABN3ICG7</accession>
<evidence type="ECO:0000313" key="2">
    <source>
        <dbReference type="EMBL" id="GAA2400917.1"/>
    </source>
</evidence>
<feature type="compositionally biased region" description="Polar residues" evidence="1">
    <location>
        <begin position="211"/>
        <end position="223"/>
    </location>
</feature>
<feature type="region of interest" description="Disordered" evidence="1">
    <location>
        <begin position="211"/>
        <end position="237"/>
    </location>
</feature>
<protein>
    <recommendedName>
        <fullName evidence="4">DUF402 domain-containing protein</fullName>
    </recommendedName>
</protein>
<keyword evidence="3" id="KW-1185">Reference proteome</keyword>
<gene>
    <name evidence="2" type="ORF">GCM10010191_05180</name>
</gene>
<sequence>MHRPGRPEDLPVPLELWVRAATMATVEATIPEEIGDPFFSVHANGVTHDDSGGNQWTLRLIEGGRAVLYGCDHEASKTRHREQPLDLLAGAPRWLPLERLVSLQQGRELGFVYWYESQWHRVAYPADVQDDGLAFTVGGTVDMHKLVLSVADVVLGYKLGETIDDADEQVEMALEETVRQARDSALEEMVQHAREHALSAQSFAGCATAGNWTSPRHSNSPTAQALPPAVPSHSCPLRRGETRSYVAVRNSDRRMRRTRRQCWRSAGNLER</sequence>
<comment type="caution">
    <text evidence="2">The sequence shown here is derived from an EMBL/GenBank/DDBJ whole genome shotgun (WGS) entry which is preliminary data.</text>
</comment>
<evidence type="ECO:0008006" key="4">
    <source>
        <dbReference type="Google" id="ProtNLM"/>
    </source>
</evidence>
<reference evidence="2 3" key="1">
    <citation type="journal article" date="2019" name="Int. J. Syst. Evol. Microbiol.">
        <title>The Global Catalogue of Microorganisms (GCM) 10K type strain sequencing project: providing services to taxonomists for standard genome sequencing and annotation.</title>
        <authorList>
            <consortium name="The Broad Institute Genomics Platform"/>
            <consortium name="The Broad Institute Genome Sequencing Center for Infectious Disease"/>
            <person name="Wu L."/>
            <person name="Ma J."/>
        </authorList>
    </citation>
    <scope>NUCLEOTIDE SEQUENCE [LARGE SCALE GENOMIC DNA]</scope>
    <source>
        <strain evidence="2 3">JCM 3325</strain>
    </source>
</reference>
<dbReference type="Proteomes" id="UP001501231">
    <property type="component" value="Unassembled WGS sequence"/>
</dbReference>
<evidence type="ECO:0000256" key="1">
    <source>
        <dbReference type="SAM" id="MobiDB-lite"/>
    </source>
</evidence>